<evidence type="ECO:0000313" key="2">
    <source>
        <dbReference type="Proteomes" id="UP000316291"/>
    </source>
</evidence>
<dbReference type="EMBL" id="VLLA01000026">
    <property type="protein sequence ID" value="TWI61322.1"/>
    <property type="molecule type" value="Genomic_DNA"/>
</dbReference>
<evidence type="ECO:0000313" key="1">
    <source>
        <dbReference type="EMBL" id="TWI61322.1"/>
    </source>
</evidence>
<accession>A0A562QX14</accession>
<protein>
    <submittedName>
        <fullName evidence="1">Uncharacterized protein</fullName>
    </submittedName>
</protein>
<organism evidence="1 2">
    <name type="scientific">Bradyrhizobium huanghuaihaiense</name>
    <dbReference type="NCBI Taxonomy" id="990078"/>
    <lineage>
        <taxon>Bacteria</taxon>
        <taxon>Pseudomonadati</taxon>
        <taxon>Pseudomonadota</taxon>
        <taxon>Alphaproteobacteria</taxon>
        <taxon>Hyphomicrobiales</taxon>
        <taxon>Nitrobacteraceae</taxon>
        <taxon>Bradyrhizobium</taxon>
    </lineage>
</organism>
<dbReference type="Proteomes" id="UP000316291">
    <property type="component" value="Unassembled WGS sequence"/>
</dbReference>
<reference evidence="1 2" key="1">
    <citation type="journal article" date="2015" name="Stand. Genomic Sci.">
        <title>Genomic Encyclopedia of Bacterial and Archaeal Type Strains, Phase III: the genomes of soil and plant-associated and newly described type strains.</title>
        <authorList>
            <person name="Whitman W.B."/>
            <person name="Woyke T."/>
            <person name="Klenk H.P."/>
            <person name="Zhou Y."/>
            <person name="Lilburn T.G."/>
            <person name="Beck B.J."/>
            <person name="De Vos P."/>
            <person name="Vandamme P."/>
            <person name="Eisen J.A."/>
            <person name="Garrity G."/>
            <person name="Hugenholtz P."/>
            <person name="Kyrpides N.C."/>
        </authorList>
    </citation>
    <scope>NUCLEOTIDE SEQUENCE [LARGE SCALE GENOMIC DNA]</scope>
    <source>
        <strain evidence="1 2">CGMCC 1.10948</strain>
    </source>
</reference>
<comment type="caution">
    <text evidence="1">The sequence shown here is derived from an EMBL/GenBank/DDBJ whole genome shotgun (WGS) entry which is preliminary data.</text>
</comment>
<name>A0A562QX14_9BRAD</name>
<dbReference type="AlphaFoldDB" id="A0A562QX14"/>
<sequence>MRQCGQVNITSGLATGALYFKPRVTAVDCLIDRGRRIDWLAIPHAFVPALAQEAIGPFDQLLAFGASRCGLRCQDGGHRACLAELLVQRLSIATGERRRVMLRSHPGRGLSIQTGSKVGQQPSSSYLPVRLWQVLFNRRCPTSFQMACRPYRRTASAFWISTIRSHLRQETRRTCCGSSDRRSPVLRPTCSASAGRPSRMECQYSSGMSSCGPSGLSCPTGLPIDLASFSICFGVGNRQLAGRPLMVEN</sequence>
<proteinExistence type="predicted"/>
<gene>
    <name evidence="1" type="ORF">IQ16_07200</name>
</gene>
<keyword evidence="2" id="KW-1185">Reference proteome</keyword>